<proteinExistence type="predicted"/>
<reference evidence="1 2" key="1">
    <citation type="submission" date="2019-04" db="EMBL/GenBank/DDBJ databases">
        <title>Chromosome genome assembly for Takifugu flavidus.</title>
        <authorList>
            <person name="Xiao S."/>
        </authorList>
    </citation>
    <scope>NUCLEOTIDE SEQUENCE [LARGE SCALE GENOMIC DNA]</scope>
    <source>
        <strain evidence="1">HTHZ2018</strain>
        <tissue evidence="1">Muscle</tissue>
    </source>
</reference>
<keyword evidence="2" id="KW-1185">Reference proteome</keyword>
<organism evidence="1 2">
    <name type="scientific">Takifugu flavidus</name>
    <name type="common">sansaifugu</name>
    <dbReference type="NCBI Taxonomy" id="433684"/>
    <lineage>
        <taxon>Eukaryota</taxon>
        <taxon>Metazoa</taxon>
        <taxon>Chordata</taxon>
        <taxon>Craniata</taxon>
        <taxon>Vertebrata</taxon>
        <taxon>Euteleostomi</taxon>
        <taxon>Actinopterygii</taxon>
        <taxon>Neopterygii</taxon>
        <taxon>Teleostei</taxon>
        <taxon>Neoteleostei</taxon>
        <taxon>Acanthomorphata</taxon>
        <taxon>Eupercaria</taxon>
        <taxon>Tetraodontiformes</taxon>
        <taxon>Tetradontoidea</taxon>
        <taxon>Tetraodontidae</taxon>
        <taxon>Takifugu</taxon>
    </lineage>
</organism>
<comment type="caution">
    <text evidence="1">The sequence shown here is derived from an EMBL/GenBank/DDBJ whole genome shotgun (WGS) entry which is preliminary data.</text>
</comment>
<protein>
    <submittedName>
        <fullName evidence="1">Uncharacterized protein</fullName>
    </submittedName>
</protein>
<accession>A0A5C6NR40</accession>
<dbReference type="Proteomes" id="UP000324091">
    <property type="component" value="Chromosome 19"/>
</dbReference>
<name>A0A5C6NR40_9TELE</name>
<evidence type="ECO:0000313" key="1">
    <source>
        <dbReference type="EMBL" id="TWW69061.1"/>
    </source>
</evidence>
<dbReference type="EMBL" id="RHFK02000011">
    <property type="protein sequence ID" value="TWW69061.1"/>
    <property type="molecule type" value="Genomic_DNA"/>
</dbReference>
<gene>
    <name evidence="1" type="ORF">D4764_19G0008600</name>
</gene>
<evidence type="ECO:0000313" key="2">
    <source>
        <dbReference type="Proteomes" id="UP000324091"/>
    </source>
</evidence>
<sequence length="144" mass="15507">MDLAGLPGSLSYPAQVNPRKVKGHNVLFGFSFYSSNPEDYGQASGDIGSIAARRPEKLGSRPQPRGPRRNSVFVALPFFRVEEQEEFNPHCPGDCRGSVCSYLDSDPVFSLSPSSTFHHFPTHPSSVRLISAIPPSLCTGSGAA</sequence>
<dbReference type="AlphaFoldDB" id="A0A5C6NR40"/>